<gene>
    <name evidence="8" type="primary">ccmI</name>
    <name evidence="8" type="ORF">IWH25_11605</name>
</gene>
<comment type="subcellular location">
    <subcellularLocation>
        <location evidence="1">Cell envelope</location>
    </subcellularLocation>
</comment>
<dbReference type="InterPro" id="IPR051263">
    <property type="entry name" value="C-type_cytochrome_biogenesis"/>
</dbReference>
<protein>
    <submittedName>
        <fullName evidence="8">C-type cytochrome biogenesis protein CcmI</fullName>
    </submittedName>
</protein>
<dbReference type="InterPro" id="IPR056413">
    <property type="entry name" value="TPR_CcmH_CycH"/>
</dbReference>
<organism evidence="8 9">
    <name type="scientific">Azospira restricta</name>
    <dbReference type="NCBI Taxonomy" id="404405"/>
    <lineage>
        <taxon>Bacteria</taxon>
        <taxon>Pseudomonadati</taxon>
        <taxon>Pseudomonadota</taxon>
        <taxon>Betaproteobacteria</taxon>
        <taxon>Rhodocyclales</taxon>
        <taxon>Rhodocyclaceae</taxon>
        <taxon>Azospira</taxon>
    </lineage>
</organism>
<evidence type="ECO:0000256" key="3">
    <source>
        <dbReference type="ARBA" id="ARBA00022748"/>
    </source>
</evidence>
<dbReference type="NCBIfam" id="TIGR03142">
    <property type="entry name" value="cytochro_ccmI"/>
    <property type="match status" value="1"/>
</dbReference>
<dbReference type="Pfam" id="PF23892">
    <property type="entry name" value="Ig_CycH"/>
    <property type="match status" value="1"/>
</dbReference>
<evidence type="ECO:0000259" key="7">
    <source>
        <dbReference type="Pfam" id="PF23914"/>
    </source>
</evidence>
<dbReference type="EMBL" id="CP064781">
    <property type="protein sequence ID" value="QRJ62430.1"/>
    <property type="molecule type" value="Genomic_DNA"/>
</dbReference>
<dbReference type="KEGG" id="ares:IWH25_11605"/>
<keyword evidence="4" id="KW-0802">TPR repeat</keyword>
<dbReference type="Proteomes" id="UP000663444">
    <property type="component" value="Chromosome"/>
</dbReference>
<keyword evidence="5" id="KW-0812">Transmembrane</keyword>
<dbReference type="GO" id="GO:0030313">
    <property type="term" value="C:cell envelope"/>
    <property type="evidence" value="ECO:0007669"/>
    <property type="project" value="UniProtKB-SubCell"/>
</dbReference>
<reference evidence="8" key="1">
    <citation type="submission" date="2020-11" db="EMBL/GenBank/DDBJ databases">
        <title>Azospira restricta DSM 18626 genome sequence.</title>
        <authorList>
            <person name="Moe W.M."/>
        </authorList>
    </citation>
    <scope>NUCLEOTIDE SEQUENCE</scope>
    <source>
        <strain evidence="8">DSM 18626</strain>
    </source>
</reference>
<evidence type="ECO:0000313" key="8">
    <source>
        <dbReference type="EMBL" id="QRJ62430.1"/>
    </source>
</evidence>
<evidence type="ECO:0000256" key="2">
    <source>
        <dbReference type="ARBA" id="ARBA00022737"/>
    </source>
</evidence>
<dbReference type="InterPro" id="IPR056412">
    <property type="entry name" value="Ig_CycH"/>
</dbReference>
<dbReference type="InterPro" id="IPR019734">
    <property type="entry name" value="TPR_rpt"/>
</dbReference>
<feature type="domain" description="Cytochrome c-type biogenesis protein H TPR" evidence="7">
    <location>
        <begin position="136"/>
        <end position="268"/>
    </location>
</feature>
<dbReference type="SUPFAM" id="SSF48452">
    <property type="entry name" value="TPR-like"/>
    <property type="match status" value="1"/>
</dbReference>
<sequence length="410" mass="42344">MTLFVILAGLLTVGILGALLHPLLRGRRGKVVETAEVRALNLAILREQMAELERDHAAGQLAPEAYEKARQEIERRVLEDAAGETVPAEEGGRRPLLAGALGSGVAALIVGLYVLLGTPEAMTGARPGPAAGGEGGHALGQQQIQAMVQRLAERLQDNPNDGNGWLMLAKSYGVLGRFAESAAAYGRAIALLPPDAQVLADFADTVAMAQGRSLQGEPERIVKDALTIDPNNIKALALSGTIAFERQDYRAAIAQWQKILPLVPEGSQAAMGIQGSIRDAENRLAAAGGAPKAAAGGAAVAGSVTIDPALAAKIAPGDTLFVFARAADGPKMPVAMARMPAGKLPASFLLDDSMSMTPNFKLSQQQKVVIGARISKSGDALPRSGDLEGFSASVTPGAAGVAVVINSIVN</sequence>
<proteinExistence type="predicted"/>
<dbReference type="Gene3D" id="1.25.40.10">
    <property type="entry name" value="Tetratricopeptide repeat domain"/>
    <property type="match status" value="1"/>
</dbReference>
<keyword evidence="3" id="KW-0201">Cytochrome c-type biogenesis</keyword>
<keyword evidence="9" id="KW-1185">Reference proteome</keyword>
<feature type="transmembrane region" description="Helical" evidence="5">
    <location>
        <begin position="96"/>
        <end position="116"/>
    </location>
</feature>
<evidence type="ECO:0000256" key="1">
    <source>
        <dbReference type="ARBA" id="ARBA00004196"/>
    </source>
</evidence>
<evidence type="ECO:0000259" key="6">
    <source>
        <dbReference type="Pfam" id="PF23892"/>
    </source>
</evidence>
<dbReference type="InterPro" id="IPR011990">
    <property type="entry name" value="TPR-like_helical_dom_sf"/>
</dbReference>
<dbReference type="SMART" id="SM00028">
    <property type="entry name" value="TPR"/>
    <property type="match status" value="2"/>
</dbReference>
<accession>A0A974PVW5</accession>
<dbReference type="PANTHER" id="PTHR47870:SF4">
    <property type="entry name" value="CYTOCHROME C-TYPE BIOGENESIS PROTEIN CYCH"/>
    <property type="match status" value="1"/>
</dbReference>
<evidence type="ECO:0000313" key="9">
    <source>
        <dbReference type="Proteomes" id="UP000663444"/>
    </source>
</evidence>
<keyword evidence="5" id="KW-1133">Transmembrane helix</keyword>
<dbReference type="GO" id="GO:0017004">
    <property type="term" value="P:cytochrome complex assembly"/>
    <property type="evidence" value="ECO:0007669"/>
    <property type="project" value="UniProtKB-KW"/>
</dbReference>
<dbReference type="RefSeq" id="WP_203385961.1">
    <property type="nucleotide sequence ID" value="NZ_CP064781.1"/>
</dbReference>
<evidence type="ECO:0000256" key="5">
    <source>
        <dbReference type="SAM" id="Phobius"/>
    </source>
</evidence>
<name>A0A974PVW5_9RHOO</name>
<dbReference type="Pfam" id="PF23914">
    <property type="entry name" value="TPR_CcmH_CycH"/>
    <property type="match status" value="1"/>
</dbReference>
<dbReference type="AlphaFoldDB" id="A0A974PVW5"/>
<evidence type="ECO:0000256" key="4">
    <source>
        <dbReference type="ARBA" id="ARBA00022803"/>
    </source>
</evidence>
<keyword evidence="5" id="KW-0472">Membrane</keyword>
<dbReference type="InterPro" id="IPR017560">
    <property type="entry name" value="Cyt_c_biogenesis_CcmI"/>
</dbReference>
<keyword evidence="2" id="KW-0677">Repeat</keyword>
<feature type="domain" description="Cytochrome c-type biogenesis protein H Ig-like" evidence="6">
    <location>
        <begin position="302"/>
        <end position="406"/>
    </location>
</feature>
<dbReference type="PANTHER" id="PTHR47870">
    <property type="entry name" value="CYTOCHROME C-TYPE BIOGENESIS PROTEIN CCMH"/>
    <property type="match status" value="1"/>
</dbReference>
<dbReference type="GO" id="GO:0005886">
    <property type="term" value="C:plasma membrane"/>
    <property type="evidence" value="ECO:0007669"/>
    <property type="project" value="TreeGrafter"/>
</dbReference>